<gene>
    <name evidence="2" type="ORF">HMPREF9241_01683</name>
</gene>
<feature type="region of interest" description="Disordered" evidence="1">
    <location>
        <begin position="24"/>
        <end position="62"/>
    </location>
</feature>
<dbReference type="HOGENOM" id="CLU_2893774_0_0_11"/>
<dbReference type="EMBL" id="AGWQ01000010">
    <property type="protein sequence ID" value="EJZ84907.1"/>
    <property type="molecule type" value="Genomic_DNA"/>
</dbReference>
<name>K0YMN3_9ACTO</name>
<keyword evidence="3" id="KW-1185">Reference proteome</keyword>
<protein>
    <submittedName>
        <fullName evidence="2">Uncharacterized protein</fullName>
    </submittedName>
</protein>
<sequence length="62" mass="7232">MRRPPYPHTTPIRSNHACPRCGAWSPDPWDQKKPHHCQPKPDHRKEEDDGKGILPREADDLE</sequence>
<organism evidence="2 3">
    <name type="scientific">Schaalia turicensis ACS-279-V-Col4</name>
    <dbReference type="NCBI Taxonomy" id="883077"/>
    <lineage>
        <taxon>Bacteria</taxon>
        <taxon>Bacillati</taxon>
        <taxon>Actinomycetota</taxon>
        <taxon>Actinomycetes</taxon>
        <taxon>Actinomycetales</taxon>
        <taxon>Actinomycetaceae</taxon>
        <taxon>Schaalia</taxon>
    </lineage>
</organism>
<reference evidence="2 3" key="1">
    <citation type="submission" date="2012-07" db="EMBL/GenBank/DDBJ databases">
        <title>The Genome Sequence of Actinomyces turicensis ACS-279-V-COL4.</title>
        <authorList>
            <consortium name="The Broad Institute Genome Sequencing Platform"/>
            <person name="Earl A."/>
            <person name="Ward D."/>
            <person name="Feldgarden M."/>
            <person name="Gevers D."/>
            <person name="Saerens B."/>
            <person name="Vaneechoutte M."/>
            <person name="Walker B."/>
            <person name="Young S.K."/>
            <person name="Zeng Q."/>
            <person name="Gargeya S."/>
            <person name="Fitzgerald M."/>
            <person name="Haas B."/>
            <person name="Abouelleil A."/>
            <person name="Alvarado L."/>
            <person name="Arachchi H.M."/>
            <person name="Berlin A."/>
            <person name="Chapman S.B."/>
            <person name="Goldberg J."/>
            <person name="Griggs A."/>
            <person name="Gujja S."/>
            <person name="Hansen M."/>
            <person name="Howarth C."/>
            <person name="Imamovic A."/>
            <person name="Larimer J."/>
            <person name="McCowen C."/>
            <person name="Montmayeur A."/>
            <person name="Murphy C."/>
            <person name="Neiman D."/>
            <person name="Pearson M."/>
            <person name="Priest M."/>
            <person name="Roberts A."/>
            <person name="Saif S."/>
            <person name="Shea T."/>
            <person name="Sisk P."/>
            <person name="Sykes S."/>
            <person name="Wortman J."/>
            <person name="Nusbaum C."/>
            <person name="Birren B."/>
        </authorList>
    </citation>
    <scope>NUCLEOTIDE SEQUENCE [LARGE SCALE GENOMIC DNA]</scope>
    <source>
        <strain evidence="2 3">ACS-279-V-Col4</strain>
    </source>
</reference>
<evidence type="ECO:0000256" key="1">
    <source>
        <dbReference type="SAM" id="MobiDB-lite"/>
    </source>
</evidence>
<evidence type="ECO:0000313" key="2">
    <source>
        <dbReference type="EMBL" id="EJZ84907.1"/>
    </source>
</evidence>
<dbReference type="AlphaFoldDB" id="K0YMN3"/>
<proteinExistence type="predicted"/>
<feature type="compositionally biased region" description="Basic and acidic residues" evidence="1">
    <location>
        <begin position="39"/>
        <end position="62"/>
    </location>
</feature>
<accession>K0YMN3</accession>
<dbReference type="Proteomes" id="UP000003994">
    <property type="component" value="Unassembled WGS sequence"/>
</dbReference>
<comment type="caution">
    <text evidence="2">The sequence shown here is derived from an EMBL/GenBank/DDBJ whole genome shotgun (WGS) entry which is preliminary data.</text>
</comment>
<evidence type="ECO:0000313" key="3">
    <source>
        <dbReference type="Proteomes" id="UP000003994"/>
    </source>
</evidence>